<evidence type="ECO:0000256" key="1">
    <source>
        <dbReference type="SAM" id="SignalP"/>
    </source>
</evidence>
<evidence type="ECO:0000313" key="3">
    <source>
        <dbReference type="EMBL" id="MCU6748611.1"/>
    </source>
</evidence>
<protein>
    <submittedName>
        <fullName evidence="3">DUF4097 domain-containing protein</fullName>
    </submittedName>
</protein>
<reference evidence="3 4" key="1">
    <citation type="journal article" date="2021" name="ISME Commun">
        <title>Automated analysis of genomic sequences facilitates high-throughput and comprehensive description of bacteria.</title>
        <authorList>
            <person name="Hitch T.C.A."/>
        </authorList>
    </citation>
    <scope>NUCLEOTIDE SEQUENCE [LARGE SCALE GENOMIC DNA]</scope>
    <source>
        <strain evidence="3 4">H2_18</strain>
    </source>
</reference>
<dbReference type="Pfam" id="PF13349">
    <property type="entry name" value="DUF4097"/>
    <property type="match status" value="1"/>
</dbReference>
<feature type="chain" id="PRO_5047175787" evidence="1">
    <location>
        <begin position="18"/>
        <end position="316"/>
    </location>
</feature>
<comment type="caution">
    <text evidence="3">The sequence shown here is derived from an EMBL/GenBank/DDBJ whole genome shotgun (WGS) entry which is preliminary data.</text>
</comment>
<name>A0ABT2TF29_9FIRM</name>
<evidence type="ECO:0000313" key="4">
    <source>
        <dbReference type="Proteomes" id="UP001652394"/>
    </source>
</evidence>
<dbReference type="RefSeq" id="WP_059069124.1">
    <property type="nucleotide sequence ID" value="NZ_JAOQJX010000027.1"/>
</dbReference>
<dbReference type="EMBL" id="JAOQJX010000027">
    <property type="protein sequence ID" value="MCU6748611.1"/>
    <property type="molecule type" value="Genomic_DNA"/>
</dbReference>
<evidence type="ECO:0000259" key="2">
    <source>
        <dbReference type="Pfam" id="PF13349"/>
    </source>
</evidence>
<proteinExistence type="predicted"/>
<organism evidence="3 4">
    <name type="scientific">Faecalicatena acetigenes</name>
    <dbReference type="NCBI Taxonomy" id="2981790"/>
    <lineage>
        <taxon>Bacteria</taxon>
        <taxon>Bacillati</taxon>
        <taxon>Bacillota</taxon>
        <taxon>Clostridia</taxon>
        <taxon>Lachnospirales</taxon>
        <taxon>Lachnospiraceae</taxon>
        <taxon>Faecalicatena</taxon>
    </lineage>
</organism>
<keyword evidence="1" id="KW-0732">Signal</keyword>
<dbReference type="InterPro" id="IPR025164">
    <property type="entry name" value="Toastrack_DUF4097"/>
</dbReference>
<feature type="domain" description="DUF4097" evidence="2">
    <location>
        <begin position="65"/>
        <end position="313"/>
    </location>
</feature>
<feature type="signal peptide" evidence="1">
    <location>
        <begin position="1"/>
        <end position="17"/>
    </location>
</feature>
<dbReference type="Proteomes" id="UP001652394">
    <property type="component" value="Unassembled WGS sequence"/>
</dbReference>
<gene>
    <name evidence="3" type="ORF">OCV51_13265</name>
</gene>
<keyword evidence="4" id="KW-1185">Reference proteome</keyword>
<accession>A0ABT2TF29</accession>
<sequence length="316" mass="34425">MKKTTKRMLLLSCSLMAAGLLFTGIGFAIGGLPGISWSKKGIASASSQTEYRQEKEKTQPFKNIKIDIDSMADVCLLPSDDQNFYVEYVLDGDYNTPSCEVKNNTLYLGQDGTSLSFSFDFNWQATQTDAYCNVYIPKDVPLGTLDIYNDAGNLTISSVSADTASMSLDFGDLTMKDSSFKDLTLEMDSGDISAKSVHAEVLSLANNFGDSTLKDFSGKEASVYIDSGDFLMEAAALDSFTGENDFGDIELLLAEPLDSYSFDLAADFGNILLPENAAKGYYSKEEDGEDYYKTEGKADKAIHITVDSGDIEIKTL</sequence>
<dbReference type="Gene3D" id="2.160.20.120">
    <property type="match status" value="1"/>
</dbReference>